<keyword evidence="2" id="KW-1185">Reference proteome</keyword>
<comment type="caution">
    <text evidence="1">The sequence shown here is derived from an EMBL/GenBank/DDBJ whole genome shotgun (WGS) entry which is preliminary data.</text>
</comment>
<dbReference type="RefSeq" id="XP_062768576.1">
    <property type="nucleotide sequence ID" value="XM_062905573.1"/>
</dbReference>
<evidence type="ECO:0000313" key="1">
    <source>
        <dbReference type="EMBL" id="KAK4669906.1"/>
    </source>
</evidence>
<dbReference type="EMBL" id="JAFFHB010000002">
    <property type="protein sequence ID" value="KAK4669906.1"/>
    <property type="molecule type" value="Genomic_DNA"/>
</dbReference>
<reference evidence="1 2" key="1">
    <citation type="journal article" date="2023" name="bioRxiv">
        <title>High-quality genome assemblies of four members of thePodospora anserinaspecies complex.</title>
        <authorList>
            <person name="Ament-Velasquez S.L."/>
            <person name="Vogan A.A."/>
            <person name="Wallerman O."/>
            <person name="Hartmann F."/>
            <person name="Gautier V."/>
            <person name="Silar P."/>
            <person name="Giraud T."/>
            <person name="Johannesson H."/>
        </authorList>
    </citation>
    <scope>NUCLEOTIDE SEQUENCE [LARGE SCALE GENOMIC DNA]</scope>
    <source>
        <strain evidence="1 2">CBS 411.78</strain>
    </source>
</reference>
<protein>
    <submittedName>
        <fullName evidence="1">Uncharacterized protein</fullName>
    </submittedName>
</protein>
<gene>
    <name evidence="1" type="ORF">QC763_0037310</name>
</gene>
<dbReference type="GeneID" id="87925571"/>
<proteinExistence type="predicted"/>
<sequence length="119" mass="12884">MPGSLTLLAPDIALKFPGIRPWSCTTPNATRTFSFGDQQKQQWHGQSKFSHLKQLSTAQRRMLRQHSIIVCVGAAGSNSSAEIKGLASFGLSDGKRTIVIGRRTGVAQPGSLAWLHKAQ</sequence>
<name>A0ABR0HQ80_9PEZI</name>
<evidence type="ECO:0000313" key="2">
    <source>
        <dbReference type="Proteomes" id="UP001326199"/>
    </source>
</evidence>
<dbReference type="Proteomes" id="UP001326199">
    <property type="component" value="Unassembled WGS sequence"/>
</dbReference>
<accession>A0ABR0HQ80</accession>
<organism evidence="1 2">
    <name type="scientific">Podospora pseudopauciseta</name>
    <dbReference type="NCBI Taxonomy" id="2093780"/>
    <lineage>
        <taxon>Eukaryota</taxon>
        <taxon>Fungi</taxon>
        <taxon>Dikarya</taxon>
        <taxon>Ascomycota</taxon>
        <taxon>Pezizomycotina</taxon>
        <taxon>Sordariomycetes</taxon>
        <taxon>Sordariomycetidae</taxon>
        <taxon>Sordariales</taxon>
        <taxon>Podosporaceae</taxon>
        <taxon>Podospora</taxon>
    </lineage>
</organism>